<sequence length="583" mass="61756">MKRFVVEADGERLSGVETGSGGTAAVLMHGAGQSSKDRFTGLLRDLAERGVHALAFDFSGHGDSSGELSRLSLERRFAQARSVIDERIAGDAGLVLVGFSMSGQTVADLTAHYGPRVRSIGLGAPAVYARRAWPLRFGDGFTGVIRTPDSWRDSAALDAYRDFAGRAVLAVPAADAVIPPAVTEEVARALGERSRFTRLVYEDATHHLGQWYRDNPGLRRAFAAALLTGHGSAAVPRRFGADEAAAYYRAHPAPLMTATRIVHDEQGRVLVLTPAYKDHLELPGGLMEAAETPQRTLARELAEELDLTVPVGRLLAVDARPDDGRGRALVAHLHDVGPLTAAQAAAIRFADGEILDAGWYEPADAVRLLPPPLAARLRAALAARAAGSVAHLVGGVVQPGSAAAQDPVVRAGRELRGELDYASYLAGRPKVFAGACVLCTDGDGRVLLVRPAYTDDGRWQLPGGGVEADTGEHPRQAAAREAAEELGLELTPGALLAVDWRRADGMPDTVIHVYDGGVLDAARLAAIRLDPLELTGWRLATPEEARTLVRPTLHARLTAILTARREGGAGALELVDGKPPEGA</sequence>
<dbReference type="PANTHER" id="PTHR43046">
    <property type="entry name" value="GDP-MANNOSE MANNOSYL HYDROLASE"/>
    <property type="match status" value="1"/>
</dbReference>
<feature type="domain" description="Nudix hydrolase" evidence="4">
    <location>
        <begin position="429"/>
        <end position="562"/>
    </location>
</feature>
<dbReference type="SUPFAM" id="SSF55811">
    <property type="entry name" value="Nudix"/>
    <property type="match status" value="2"/>
</dbReference>
<keyword evidence="6" id="KW-1185">Reference proteome</keyword>
<dbReference type="PROSITE" id="PS00893">
    <property type="entry name" value="NUDIX_BOX"/>
    <property type="match status" value="1"/>
</dbReference>
<comment type="cofactor">
    <cofactor evidence="1">
        <name>Mg(2+)</name>
        <dbReference type="ChEBI" id="CHEBI:18420"/>
    </cofactor>
</comment>
<accession>A0A7K0CAH0</accession>
<dbReference type="PANTHER" id="PTHR43046:SF12">
    <property type="entry name" value="GDP-MANNOSE MANNOSYL HYDROLASE"/>
    <property type="match status" value="1"/>
</dbReference>
<evidence type="ECO:0000256" key="1">
    <source>
        <dbReference type="ARBA" id="ARBA00001946"/>
    </source>
</evidence>
<dbReference type="Pfam" id="PF12146">
    <property type="entry name" value="Hydrolase_4"/>
    <property type="match status" value="1"/>
</dbReference>
<dbReference type="Gene3D" id="3.40.50.1820">
    <property type="entry name" value="alpha/beta hydrolase"/>
    <property type="match status" value="1"/>
</dbReference>
<dbReference type="InterPro" id="IPR022742">
    <property type="entry name" value="Hydrolase_4"/>
</dbReference>
<dbReference type="InterPro" id="IPR020084">
    <property type="entry name" value="NUDIX_hydrolase_CS"/>
</dbReference>
<dbReference type="GO" id="GO:0016787">
    <property type="term" value="F:hydrolase activity"/>
    <property type="evidence" value="ECO:0007669"/>
    <property type="project" value="UniProtKB-KW"/>
</dbReference>
<keyword evidence="3" id="KW-0460">Magnesium</keyword>
<dbReference type="Gene3D" id="3.90.79.10">
    <property type="entry name" value="Nucleoside Triphosphate Pyrophosphohydrolase"/>
    <property type="match status" value="2"/>
</dbReference>
<dbReference type="RefSeq" id="WP_323376900.1">
    <property type="nucleotide sequence ID" value="NZ_WEGJ01000001.1"/>
</dbReference>
<dbReference type="InterPro" id="IPR015797">
    <property type="entry name" value="NUDIX_hydrolase-like_dom_sf"/>
</dbReference>
<dbReference type="Pfam" id="PF00293">
    <property type="entry name" value="NUDIX"/>
    <property type="match status" value="2"/>
</dbReference>
<evidence type="ECO:0000256" key="2">
    <source>
        <dbReference type="ARBA" id="ARBA00022801"/>
    </source>
</evidence>
<feature type="domain" description="Nudix hydrolase" evidence="4">
    <location>
        <begin position="217"/>
        <end position="382"/>
    </location>
</feature>
<dbReference type="InterPro" id="IPR000086">
    <property type="entry name" value="NUDIX_hydrolase_dom"/>
</dbReference>
<evidence type="ECO:0000313" key="6">
    <source>
        <dbReference type="Proteomes" id="UP000466345"/>
    </source>
</evidence>
<proteinExistence type="predicted"/>
<dbReference type="CDD" id="cd18876">
    <property type="entry name" value="NUDIX_Hydrolase"/>
    <property type="match status" value="2"/>
</dbReference>
<comment type="caution">
    <text evidence="5">The sequence shown here is derived from an EMBL/GenBank/DDBJ whole genome shotgun (WGS) entry which is preliminary data.</text>
</comment>
<protein>
    <submittedName>
        <fullName evidence="5">RNA pyrophosphohydrolase</fullName>
        <ecNumber evidence="5">3.6.1.-</ecNumber>
    </submittedName>
</protein>
<keyword evidence="2 5" id="KW-0378">Hydrolase</keyword>
<reference evidence="5 6" key="1">
    <citation type="submission" date="2019-10" db="EMBL/GenBank/DDBJ databases">
        <title>Streptomyces smaragdinus sp. nov. and Streptomyces fabii sp. nov., isolated from the gut of fungus growing-termite Macrotermes natalensis.</title>
        <authorList>
            <person name="Schwitalla J."/>
            <person name="Benndorf R."/>
            <person name="Martin K."/>
            <person name="De Beer W."/>
            <person name="Kaster A.-K."/>
            <person name="Vollmers J."/>
            <person name="Poulsen M."/>
            <person name="Beemelmanns C."/>
        </authorList>
    </citation>
    <scope>NUCLEOTIDE SEQUENCE [LARGE SCALE GENOMIC DNA]</scope>
    <source>
        <strain evidence="5 6">RB5</strain>
    </source>
</reference>
<dbReference type="PROSITE" id="PS51462">
    <property type="entry name" value="NUDIX"/>
    <property type="match status" value="2"/>
</dbReference>
<dbReference type="InterPro" id="IPR029058">
    <property type="entry name" value="AB_hydrolase_fold"/>
</dbReference>
<dbReference type="Proteomes" id="UP000466345">
    <property type="component" value="Unassembled WGS sequence"/>
</dbReference>
<gene>
    <name evidence="5" type="primary">rppH_1</name>
    <name evidence="5" type="ORF">SRB5_05580</name>
</gene>
<organism evidence="5 6">
    <name type="scientific">Streptomyces smaragdinus</name>
    <dbReference type="NCBI Taxonomy" id="2585196"/>
    <lineage>
        <taxon>Bacteria</taxon>
        <taxon>Bacillati</taxon>
        <taxon>Actinomycetota</taxon>
        <taxon>Actinomycetes</taxon>
        <taxon>Kitasatosporales</taxon>
        <taxon>Streptomycetaceae</taxon>
        <taxon>Streptomyces</taxon>
    </lineage>
</organism>
<evidence type="ECO:0000256" key="3">
    <source>
        <dbReference type="ARBA" id="ARBA00022842"/>
    </source>
</evidence>
<dbReference type="AlphaFoldDB" id="A0A7K0CAH0"/>
<evidence type="ECO:0000259" key="4">
    <source>
        <dbReference type="PROSITE" id="PS51462"/>
    </source>
</evidence>
<dbReference type="EC" id="3.6.1.-" evidence="5"/>
<name>A0A7K0CAH0_9ACTN</name>
<dbReference type="EMBL" id="WEGJ01000001">
    <property type="protein sequence ID" value="MQY10450.1"/>
    <property type="molecule type" value="Genomic_DNA"/>
</dbReference>
<dbReference type="SUPFAM" id="SSF53474">
    <property type="entry name" value="alpha/beta-Hydrolases"/>
    <property type="match status" value="1"/>
</dbReference>
<evidence type="ECO:0000313" key="5">
    <source>
        <dbReference type="EMBL" id="MQY10450.1"/>
    </source>
</evidence>